<accession>A0A1M6R2S5</accession>
<sequence>MSKATFCLRNLKRGSREIMRRLADEAPQVERRTVICLDRCDICIEQPFLLWQKKEWLMAETVEQLWEMIEKRI</sequence>
<dbReference type="AlphaFoldDB" id="A0A1M6R2S5"/>
<dbReference type="EMBL" id="FRAF01000011">
    <property type="protein sequence ID" value="SHK26779.1"/>
    <property type="molecule type" value="Genomic_DNA"/>
</dbReference>
<dbReference type="Proteomes" id="UP000184016">
    <property type="component" value="Unassembled WGS sequence"/>
</dbReference>
<keyword evidence="2" id="KW-1185">Reference proteome</keyword>
<reference evidence="2" key="1">
    <citation type="submission" date="2016-11" db="EMBL/GenBank/DDBJ databases">
        <authorList>
            <person name="Varghese N."/>
            <person name="Submissions S."/>
        </authorList>
    </citation>
    <scope>NUCLEOTIDE SEQUENCE [LARGE SCALE GENOMIC DNA]</scope>
    <source>
        <strain evidence="2">USBA-503</strain>
    </source>
</reference>
<dbReference type="InterPro" id="IPR009910">
    <property type="entry name" value="DUF1450"/>
</dbReference>
<organism evidence="1 2">
    <name type="scientific">Alicyclobacillus tolerans</name>
    <dbReference type="NCBI Taxonomy" id="90970"/>
    <lineage>
        <taxon>Bacteria</taxon>
        <taxon>Bacillati</taxon>
        <taxon>Bacillota</taxon>
        <taxon>Bacilli</taxon>
        <taxon>Bacillales</taxon>
        <taxon>Alicyclobacillaceae</taxon>
        <taxon>Alicyclobacillus</taxon>
    </lineage>
</organism>
<dbReference type="STRING" id="1830138.SAMN05443507_11143"/>
<dbReference type="RefSeq" id="WP_072873995.1">
    <property type="nucleotide sequence ID" value="NZ_FRAF01000011.1"/>
</dbReference>
<dbReference type="Pfam" id="PF07293">
    <property type="entry name" value="DUF1450"/>
    <property type="match status" value="1"/>
</dbReference>
<proteinExistence type="predicted"/>
<evidence type="ECO:0000313" key="1">
    <source>
        <dbReference type="EMBL" id="SHK26779.1"/>
    </source>
</evidence>
<protein>
    <submittedName>
        <fullName evidence="1">Uncharacterized protein YuzB, UPF0349 family</fullName>
    </submittedName>
</protein>
<gene>
    <name evidence="1" type="ORF">SAMN05443507_11143</name>
</gene>
<evidence type="ECO:0000313" key="2">
    <source>
        <dbReference type="Proteomes" id="UP000184016"/>
    </source>
</evidence>
<name>A0A1M6R2S5_9BACL</name>